<gene>
    <name evidence="2" type="ORF">Tco_1028665</name>
</gene>
<evidence type="ECO:0000313" key="3">
    <source>
        <dbReference type="Proteomes" id="UP001151760"/>
    </source>
</evidence>
<evidence type="ECO:0000256" key="1">
    <source>
        <dbReference type="SAM" id="MobiDB-lite"/>
    </source>
</evidence>
<comment type="caution">
    <text evidence="2">The sequence shown here is derived from an EMBL/GenBank/DDBJ whole genome shotgun (WGS) entry which is preliminary data.</text>
</comment>
<feature type="compositionally biased region" description="Polar residues" evidence="1">
    <location>
        <begin position="114"/>
        <end position="130"/>
    </location>
</feature>
<sequence>MASKDFLISTTTTSDLLSKKDVVIILNSSKRCQRLCSKDTSGPRSTTTKGVQIYNPVPSTRTTNVISLARFKQFHLQQELDHLRSLYDELFNDGLLGVTSLRFSTDILLQQDTLPSTNIHPTSEPTTPTNVHAEENNDNQA</sequence>
<evidence type="ECO:0000313" key="2">
    <source>
        <dbReference type="EMBL" id="GJT69379.1"/>
    </source>
</evidence>
<protein>
    <submittedName>
        <fullName evidence="2">Uncharacterized protein</fullName>
    </submittedName>
</protein>
<keyword evidence="3" id="KW-1185">Reference proteome</keyword>
<accession>A0ABQ5G2T2</accession>
<reference evidence="2" key="2">
    <citation type="submission" date="2022-01" db="EMBL/GenBank/DDBJ databases">
        <authorList>
            <person name="Yamashiro T."/>
            <person name="Shiraishi A."/>
            <person name="Satake H."/>
            <person name="Nakayama K."/>
        </authorList>
    </citation>
    <scope>NUCLEOTIDE SEQUENCE</scope>
</reference>
<feature type="region of interest" description="Disordered" evidence="1">
    <location>
        <begin position="114"/>
        <end position="141"/>
    </location>
</feature>
<name>A0ABQ5G2T2_9ASTR</name>
<dbReference type="EMBL" id="BQNB010017982">
    <property type="protein sequence ID" value="GJT69379.1"/>
    <property type="molecule type" value="Genomic_DNA"/>
</dbReference>
<organism evidence="2 3">
    <name type="scientific">Tanacetum coccineum</name>
    <dbReference type="NCBI Taxonomy" id="301880"/>
    <lineage>
        <taxon>Eukaryota</taxon>
        <taxon>Viridiplantae</taxon>
        <taxon>Streptophyta</taxon>
        <taxon>Embryophyta</taxon>
        <taxon>Tracheophyta</taxon>
        <taxon>Spermatophyta</taxon>
        <taxon>Magnoliopsida</taxon>
        <taxon>eudicotyledons</taxon>
        <taxon>Gunneridae</taxon>
        <taxon>Pentapetalae</taxon>
        <taxon>asterids</taxon>
        <taxon>campanulids</taxon>
        <taxon>Asterales</taxon>
        <taxon>Asteraceae</taxon>
        <taxon>Asteroideae</taxon>
        <taxon>Anthemideae</taxon>
        <taxon>Anthemidinae</taxon>
        <taxon>Tanacetum</taxon>
    </lineage>
</organism>
<proteinExistence type="predicted"/>
<reference evidence="2" key="1">
    <citation type="journal article" date="2022" name="Int. J. Mol. Sci.">
        <title>Draft Genome of Tanacetum Coccineum: Genomic Comparison of Closely Related Tanacetum-Family Plants.</title>
        <authorList>
            <person name="Yamashiro T."/>
            <person name="Shiraishi A."/>
            <person name="Nakayama K."/>
            <person name="Satake H."/>
        </authorList>
    </citation>
    <scope>NUCLEOTIDE SEQUENCE</scope>
</reference>
<dbReference type="Proteomes" id="UP001151760">
    <property type="component" value="Unassembled WGS sequence"/>
</dbReference>